<evidence type="ECO:0000256" key="6">
    <source>
        <dbReference type="SAM" id="SignalP"/>
    </source>
</evidence>
<protein>
    <recommendedName>
        <fullName evidence="7">ADAMTS cysteine-rich domain-containing protein</fullName>
    </recommendedName>
</protein>
<reference evidence="9" key="3">
    <citation type="submission" date="2015-06" db="UniProtKB">
        <authorList>
            <consortium name="EnsemblMetazoa"/>
        </authorList>
    </citation>
    <scope>IDENTIFICATION</scope>
</reference>
<evidence type="ECO:0000259" key="7">
    <source>
        <dbReference type="Pfam" id="PF17771"/>
    </source>
</evidence>
<accession>T1FCB1</accession>
<reference evidence="8 10" key="2">
    <citation type="journal article" date="2013" name="Nature">
        <title>Insights into bilaterian evolution from three spiralian genomes.</title>
        <authorList>
            <person name="Simakov O."/>
            <person name="Marletaz F."/>
            <person name="Cho S.J."/>
            <person name="Edsinger-Gonzales E."/>
            <person name="Havlak P."/>
            <person name="Hellsten U."/>
            <person name="Kuo D.H."/>
            <person name="Larsson T."/>
            <person name="Lv J."/>
            <person name="Arendt D."/>
            <person name="Savage R."/>
            <person name="Osoegawa K."/>
            <person name="de Jong P."/>
            <person name="Grimwood J."/>
            <person name="Chapman J.A."/>
            <person name="Shapiro H."/>
            <person name="Aerts A."/>
            <person name="Otillar R.P."/>
            <person name="Terry A.Y."/>
            <person name="Boore J.L."/>
            <person name="Grigoriev I.V."/>
            <person name="Lindberg D.R."/>
            <person name="Seaver E.C."/>
            <person name="Weisblat D.A."/>
            <person name="Putnam N.H."/>
            <person name="Rokhsar D.S."/>
        </authorList>
    </citation>
    <scope>NUCLEOTIDE SEQUENCE</scope>
</reference>
<dbReference type="Gene3D" id="3.40.1620.60">
    <property type="match status" value="1"/>
</dbReference>
<dbReference type="OMA" id="LNIGENC"/>
<dbReference type="EMBL" id="AMQM01006197">
    <property type="status" value="NOT_ANNOTATED_CDS"/>
    <property type="molecule type" value="Genomic_DNA"/>
</dbReference>
<evidence type="ECO:0000313" key="9">
    <source>
        <dbReference type="EnsemblMetazoa" id="HelroP177813"/>
    </source>
</evidence>
<dbReference type="GO" id="GO:0046872">
    <property type="term" value="F:metal ion binding"/>
    <property type="evidence" value="ECO:0007669"/>
    <property type="project" value="UniProtKB-KW"/>
</dbReference>
<dbReference type="SUPFAM" id="SSF55486">
    <property type="entry name" value="Metalloproteases ('zincins'), catalytic domain"/>
    <property type="match status" value="1"/>
</dbReference>
<dbReference type="Gene3D" id="3.40.390.10">
    <property type="entry name" value="Collagenase (Catalytic Domain)"/>
    <property type="match status" value="1"/>
</dbReference>
<keyword evidence="5" id="KW-0325">Glycoprotein</keyword>
<dbReference type="GO" id="GO:0006509">
    <property type="term" value="P:membrane protein ectodomain proteolysis"/>
    <property type="evidence" value="ECO:0000318"/>
    <property type="project" value="GO_Central"/>
</dbReference>
<dbReference type="InterPro" id="IPR024079">
    <property type="entry name" value="MetalloPept_cat_dom_sf"/>
</dbReference>
<keyword evidence="6" id="KW-0732">Signal</keyword>
<evidence type="ECO:0000256" key="1">
    <source>
        <dbReference type="ARBA" id="ARBA00022723"/>
    </source>
</evidence>
<dbReference type="EMBL" id="KB097304">
    <property type="protein sequence ID" value="ESN97751.1"/>
    <property type="molecule type" value="Genomic_DNA"/>
</dbReference>
<proteinExistence type="predicted"/>
<reference evidence="10" key="1">
    <citation type="submission" date="2012-12" db="EMBL/GenBank/DDBJ databases">
        <authorList>
            <person name="Hellsten U."/>
            <person name="Grimwood J."/>
            <person name="Chapman J.A."/>
            <person name="Shapiro H."/>
            <person name="Aerts A."/>
            <person name="Otillar R.P."/>
            <person name="Terry A.Y."/>
            <person name="Boore J.L."/>
            <person name="Simakov O."/>
            <person name="Marletaz F."/>
            <person name="Cho S.-J."/>
            <person name="Edsinger-Gonzales E."/>
            <person name="Havlak P."/>
            <person name="Kuo D.-H."/>
            <person name="Larsson T."/>
            <person name="Lv J."/>
            <person name="Arendt D."/>
            <person name="Savage R."/>
            <person name="Osoegawa K."/>
            <person name="de Jong P."/>
            <person name="Lindberg D.R."/>
            <person name="Seaver E.C."/>
            <person name="Weisblat D.A."/>
            <person name="Putnam N.H."/>
            <person name="Grigoriev I.V."/>
            <person name="Rokhsar D.S."/>
        </authorList>
    </citation>
    <scope>NUCLEOTIDE SEQUENCE</scope>
</reference>
<keyword evidence="10" id="KW-1185">Reference proteome</keyword>
<dbReference type="KEGG" id="hro:HELRODRAFT_177813"/>
<keyword evidence="3" id="KW-0862">Zinc</keyword>
<evidence type="ECO:0000256" key="4">
    <source>
        <dbReference type="ARBA" id="ARBA00023157"/>
    </source>
</evidence>
<evidence type="ECO:0000256" key="5">
    <source>
        <dbReference type="ARBA" id="ARBA00023180"/>
    </source>
</evidence>
<dbReference type="Proteomes" id="UP000015101">
    <property type="component" value="Unassembled WGS sequence"/>
</dbReference>
<dbReference type="PROSITE" id="PS51257">
    <property type="entry name" value="PROKAR_LIPOPROTEIN"/>
    <property type="match status" value="1"/>
</dbReference>
<dbReference type="Pfam" id="PF17771">
    <property type="entry name" value="ADAMTS_CR_2"/>
    <property type="match status" value="1"/>
</dbReference>
<dbReference type="OrthoDB" id="10035764at2759"/>
<evidence type="ECO:0000256" key="3">
    <source>
        <dbReference type="ARBA" id="ARBA00022833"/>
    </source>
</evidence>
<organism evidence="9 10">
    <name type="scientific">Helobdella robusta</name>
    <name type="common">Californian leech</name>
    <dbReference type="NCBI Taxonomy" id="6412"/>
    <lineage>
        <taxon>Eukaryota</taxon>
        <taxon>Metazoa</taxon>
        <taxon>Spiralia</taxon>
        <taxon>Lophotrochozoa</taxon>
        <taxon>Annelida</taxon>
        <taxon>Clitellata</taxon>
        <taxon>Hirudinea</taxon>
        <taxon>Rhynchobdellida</taxon>
        <taxon>Glossiphoniidae</taxon>
        <taxon>Helobdella</taxon>
    </lineage>
</organism>
<keyword evidence="1" id="KW-0479">Metal-binding</keyword>
<feature type="signal peptide" evidence="6">
    <location>
        <begin position="1"/>
        <end position="16"/>
    </location>
</feature>
<dbReference type="CTD" id="20206460"/>
<evidence type="ECO:0000313" key="10">
    <source>
        <dbReference type="Proteomes" id="UP000015101"/>
    </source>
</evidence>
<feature type="chain" id="PRO_5010980464" description="ADAMTS cysteine-rich domain-containing protein" evidence="6">
    <location>
        <begin position="17"/>
        <end position="384"/>
    </location>
</feature>
<name>T1FCB1_HELRO</name>
<dbReference type="GO" id="GO:0004222">
    <property type="term" value="F:metalloendopeptidase activity"/>
    <property type="evidence" value="ECO:0000318"/>
    <property type="project" value="GO_Central"/>
</dbReference>
<keyword evidence="4" id="KW-1015">Disulfide bond</keyword>
<evidence type="ECO:0000256" key="2">
    <source>
        <dbReference type="ARBA" id="ARBA00022801"/>
    </source>
</evidence>
<sequence>MVSLKFFTLIVTLTLSCDLAANERVKVENMQVKRVGGSGDLVIEVFFIIDNSIYNKWMGYYDNNKDKTIDMLRYHFAHLADGVDQKYRTIDDRQHTYSIKLIGFYIADTPNKVPFIENNKINDETLNMNAALESLLIWVKDNVKTSDNPNKIIPVFDMAVLFTSYETNNFINGIAYRGTVCSTRAAAVVKDYYIMTAVYEAYAKNNNYHTFSPCTRFNFENHTKYLDQTGQNCMSKSNMSRKAEDTSGYLKEAMGLKYSPDFHCEMRLGKGHKFCTPGVSGHADMCREVYCFDPQTKGCAPIGPAFAGSSCGDKMWCMDKKCVQDDRAPAVTDAKNNLDPCIYGDAPNLFHESDYSYTCEEVALDKRKWCPIAKNNCCKTCKGF</sequence>
<dbReference type="HOGENOM" id="CLU_034138_0_0_1"/>
<dbReference type="RefSeq" id="XP_009024208.1">
    <property type="nucleotide sequence ID" value="XM_009025960.1"/>
</dbReference>
<dbReference type="AlphaFoldDB" id="T1FCB1"/>
<dbReference type="InterPro" id="IPR041645">
    <property type="entry name" value="ADAMTS_CR_2"/>
</dbReference>
<dbReference type="EnsemblMetazoa" id="HelroT177813">
    <property type="protein sequence ID" value="HelroP177813"/>
    <property type="gene ID" value="HelroG177813"/>
</dbReference>
<dbReference type="InParanoid" id="T1FCB1"/>
<gene>
    <name evidence="9" type="primary">20206460</name>
    <name evidence="8" type="ORF">HELRODRAFT_177813</name>
</gene>
<dbReference type="GeneID" id="20206460"/>
<feature type="domain" description="ADAMTS cysteine-rich" evidence="7">
    <location>
        <begin position="255"/>
        <end position="323"/>
    </location>
</feature>
<keyword evidence="2" id="KW-0378">Hydrolase</keyword>
<evidence type="ECO:0000313" key="8">
    <source>
        <dbReference type="EMBL" id="ESN97751.1"/>
    </source>
</evidence>